<keyword evidence="7 13" id="KW-0067">ATP-binding</keyword>
<feature type="binding site" evidence="13">
    <location>
        <position position="225"/>
    </location>
    <ligand>
        <name>ATP</name>
        <dbReference type="ChEBI" id="CHEBI:30616"/>
    </ligand>
</feature>
<evidence type="ECO:0000313" key="19">
    <source>
        <dbReference type="EnsemblMetazoa" id="XP_022663665"/>
    </source>
</evidence>
<evidence type="ECO:0000256" key="9">
    <source>
        <dbReference type="ARBA" id="ARBA00023137"/>
    </source>
</evidence>
<keyword evidence="9 14" id="KW-0829">Tyrosine-protein kinase</keyword>
<dbReference type="PROSITE" id="PS00107">
    <property type="entry name" value="PROTEIN_KINASE_ATP"/>
    <property type="match status" value="1"/>
</dbReference>
<comment type="similarity">
    <text evidence="14">Belongs to the protein kinase superfamily. Tyr protein kinase family.</text>
</comment>
<dbReference type="InterPro" id="IPR000719">
    <property type="entry name" value="Prot_kinase_dom"/>
</dbReference>
<feature type="compositionally biased region" description="Low complexity" evidence="15">
    <location>
        <begin position="463"/>
        <end position="484"/>
    </location>
</feature>
<dbReference type="GO" id="GO:0004715">
    <property type="term" value="F:non-membrane spanning protein tyrosine kinase activity"/>
    <property type="evidence" value="ECO:0007669"/>
    <property type="project" value="UniProtKB-EC"/>
</dbReference>
<keyword evidence="3" id="KW-0963">Cytoplasm</keyword>
<dbReference type="PRINTS" id="PR00109">
    <property type="entry name" value="TYRKINASE"/>
</dbReference>
<dbReference type="Pfam" id="PF07714">
    <property type="entry name" value="PK_Tyr_Ser-Thr"/>
    <property type="match status" value="1"/>
</dbReference>
<dbReference type="PRINTS" id="PR00452">
    <property type="entry name" value="SH3DOMAIN"/>
</dbReference>
<dbReference type="FunFam" id="1.10.510.10:FF:000272">
    <property type="entry name" value="Tyrosine-protein kinase"/>
    <property type="match status" value="1"/>
</dbReference>
<evidence type="ECO:0000259" key="16">
    <source>
        <dbReference type="PROSITE" id="PS50001"/>
    </source>
</evidence>
<dbReference type="InterPro" id="IPR001245">
    <property type="entry name" value="Ser-Thr/Tyr_kinase_cat_dom"/>
</dbReference>
<dbReference type="InterPro" id="IPR017441">
    <property type="entry name" value="Protein_kinase_ATP_BS"/>
</dbReference>
<dbReference type="PROSITE" id="PS50001">
    <property type="entry name" value="SH2"/>
    <property type="match status" value="1"/>
</dbReference>
<dbReference type="GO" id="GO:0048468">
    <property type="term" value="P:cell development"/>
    <property type="evidence" value="ECO:0007669"/>
    <property type="project" value="UniProtKB-ARBA"/>
</dbReference>
<feature type="domain" description="Protein kinase" evidence="18">
    <location>
        <begin position="198"/>
        <end position="459"/>
    </location>
</feature>
<dbReference type="CDD" id="cd09937">
    <property type="entry name" value="SH2_csk_like"/>
    <property type="match status" value="1"/>
</dbReference>
<dbReference type="SMART" id="SM00326">
    <property type="entry name" value="SH3"/>
    <property type="match status" value="1"/>
</dbReference>
<evidence type="ECO:0000256" key="12">
    <source>
        <dbReference type="PROSITE-ProRule" id="PRU00192"/>
    </source>
</evidence>
<dbReference type="RefSeq" id="XP_022663665.1">
    <property type="nucleotide sequence ID" value="XM_022807930.1"/>
</dbReference>
<dbReference type="GO" id="GO:0005737">
    <property type="term" value="C:cytoplasm"/>
    <property type="evidence" value="ECO:0007669"/>
    <property type="project" value="UniProtKB-SubCell"/>
</dbReference>
<dbReference type="InterPro" id="IPR036028">
    <property type="entry name" value="SH3-like_dom_sf"/>
</dbReference>
<dbReference type="EC" id="2.7.10.2" evidence="14"/>
<sequence length="497" mass="54863">MEGNVKWGPGTEVIARYNFKANSEEDLTFSKGDVLTIMAATPDPNWFKAKHADGREGLVPLNYLMKRGDGRAGLMLWFHGKICREEAERLLLQNPSDGAFLVRESTNYPGDYTLCVCFNNKVEHYRIITQDDLGGLTIDEEEYFGTLSQLVEHYEMDADGLCTRLTHALPKKGVSCSNGTADKRAFEMTGWLIKSQDICIIESIGKGEFGDVQLGMYKGNKVAVKTVESPESRLAGGGGGGGAGSNPLVLEAQMMTSLRHRNLVQLLGLVMEADGLVQIVTEYMAKGSLVDYLRSRGRLHVTRRDQIHFARDTCAGMAYLESRHVVHRDLAARNVLISDDGVAKVSDFGLAKSQDADNPDVGKFPIKWTAPEALKTNLFSNKTDMWSFGILLWEIYSFGRVPYPRIPLAEVVRHVDKGYRMEAPEGCPSEIYNLMQRAWHREPEERPTFTWMLGKLEQLQRETTSNANSTTSSGTAANNNCNNSTAVTAAGAGGGSS</sequence>
<dbReference type="PANTHER" id="PTHR24418">
    <property type="entry name" value="TYROSINE-PROTEIN KINASE"/>
    <property type="match status" value="1"/>
</dbReference>
<dbReference type="PROSITE" id="PS50011">
    <property type="entry name" value="PROTEIN_KINASE_DOM"/>
    <property type="match status" value="1"/>
</dbReference>
<dbReference type="KEGG" id="vde:111251392"/>
<dbReference type="GO" id="GO:0005524">
    <property type="term" value="F:ATP binding"/>
    <property type="evidence" value="ECO:0007669"/>
    <property type="project" value="UniProtKB-UniRule"/>
</dbReference>
<evidence type="ECO:0000256" key="15">
    <source>
        <dbReference type="SAM" id="MobiDB-lite"/>
    </source>
</evidence>
<dbReference type="Gene3D" id="3.30.200.20">
    <property type="entry name" value="Phosphorylase Kinase, domain 1"/>
    <property type="match status" value="1"/>
</dbReference>
<dbReference type="InterPro" id="IPR008266">
    <property type="entry name" value="Tyr_kinase_AS"/>
</dbReference>
<dbReference type="InterPro" id="IPR000980">
    <property type="entry name" value="SH2"/>
</dbReference>
<dbReference type="PROSITE" id="PS50002">
    <property type="entry name" value="SH3"/>
    <property type="match status" value="1"/>
</dbReference>
<dbReference type="InterPro" id="IPR035027">
    <property type="entry name" value="Csk-like_SH2"/>
</dbReference>
<keyword evidence="5 13" id="KW-0547">Nucleotide-binding</keyword>
<proteinExistence type="inferred from homology"/>
<reference evidence="19" key="1">
    <citation type="submission" date="2021-01" db="UniProtKB">
        <authorList>
            <consortium name="EnsemblMetazoa"/>
        </authorList>
    </citation>
    <scope>IDENTIFICATION</scope>
</reference>
<dbReference type="SUPFAM" id="SSF55550">
    <property type="entry name" value="SH2 domain"/>
    <property type="match status" value="1"/>
</dbReference>
<protein>
    <recommendedName>
        <fullName evidence="14">Tyrosine-protein kinase</fullName>
        <ecNumber evidence="14">2.7.10.2</ecNumber>
    </recommendedName>
</protein>
<evidence type="ECO:0000256" key="3">
    <source>
        <dbReference type="ARBA" id="ARBA00022490"/>
    </source>
</evidence>
<dbReference type="SMART" id="SM00219">
    <property type="entry name" value="TyrKc"/>
    <property type="match status" value="1"/>
</dbReference>
<dbReference type="PROSITE" id="PS00109">
    <property type="entry name" value="PROTEIN_KINASE_TYR"/>
    <property type="match status" value="1"/>
</dbReference>
<dbReference type="InterPro" id="IPR036860">
    <property type="entry name" value="SH2_dom_sf"/>
</dbReference>
<dbReference type="InterPro" id="IPR050198">
    <property type="entry name" value="Non-receptor_tyrosine_kinases"/>
</dbReference>
<organism evidence="19 20">
    <name type="scientific">Varroa destructor</name>
    <name type="common">Honeybee mite</name>
    <dbReference type="NCBI Taxonomy" id="109461"/>
    <lineage>
        <taxon>Eukaryota</taxon>
        <taxon>Metazoa</taxon>
        <taxon>Ecdysozoa</taxon>
        <taxon>Arthropoda</taxon>
        <taxon>Chelicerata</taxon>
        <taxon>Arachnida</taxon>
        <taxon>Acari</taxon>
        <taxon>Parasitiformes</taxon>
        <taxon>Mesostigmata</taxon>
        <taxon>Gamasina</taxon>
        <taxon>Dermanyssoidea</taxon>
        <taxon>Varroidae</taxon>
        <taxon>Varroa</taxon>
    </lineage>
</organism>
<dbReference type="SUPFAM" id="SSF50044">
    <property type="entry name" value="SH3-domain"/>
    <property type="match status" value="1"/>
</dbReference>
<keyword evidence="2 12" id="KW-0728">SH3 domain</keyword>
<dbReference type="SUPFAM" id="SSF56112">
    <property type="entry name" value="Protein kinase-like (PK-like)"/>
    <property type="match status" value="1"/>
</dbReference>
<dbReference type="Pfam" id="PF00017">
    <property type="entry name" value="SH2"/>
    <property type="match status" value="1"/>
</dbReference>
<evidence type="ECO:0000256" key="13">
    <source>
        <dbReference type="PROSITE-ProRule" id="PRU10141"/>
    </source>
</evidence>
<dbReference type="InterPro" id="IPR001452">
    <property type="entry name" value="SH3_domain"/>
</dbReference>
<keyword evidence="8 11" id="KW-0727">SH2 domain</keyword>
<keyword evidence="4 14" id="KW-0808">Transferase</keyword>
<dbReference type="Pfam" id="PF00018">
    <property type="entry name" value="SH3_1"/>
    <property type="match status" value="1"/>
</dbReference>
<name>A0A7M7KCC9_VARDE</name>
<dbReference type="Proteomes" id="UP000594260">
    <property type="component" value="Unplaced"/>
</dbReference>
<evidence type="ECO:0000256" key="14">
    <source>
        <dbReference type="RuleBase" id="RU362096"/>
    </source>
</evidence>
<feature type="region of interest" description="Disordered" evidence="15">
    <location>
        <begin position="461"/>
        <end position="484"/>
    </location>
</feature>
<dbReference type="InterPro" id="IPR011009">
    <property type="entry name" value="Kinase-like_dom_sf"/>
</dbReference>
<evidence type="ECO:0000256" key="10">
    <source>
        <dbReference type="ARBA" id="ARBA00051245"/>
    </source>
</evidence>
<dbReference type="CDD" id="cd11769">
    <property type="entry name" value="SH3_CSK"/>
    <property type="match status" value="1"/>
</dbReference>
<evidence type="ECO:0000256" key="2">
    <source>
        <dbReference type="ARBA" id="ARBA00022443"/>
    </source>
</evidence>
<evidence type="ECO:0000256" key="4">
    <source>
        <dbReference type="ARBA" id="ARBA00022679"/>
    </source>
</evidence>
<dbReference type="Gene3D" id="3.30.505.10">
    <property type="entry name" value="SH2 domain"/>
    <property type="match status" value="1"/>
</dbReference>
<evidence type="ECO:0000256" key="1">
    <source>
        <dbReference type="ARBA" id="ARBA00004496"/>
    </source>
</evidence>
<evidence type="ECO:0000259" key="18">
    <source>
        <dbReference type="PROSITE" id="PS50011"/>
    </source>
</evidence>
<evidence type="ECO:0000313" key="20">
    <source>
        <dbReference type="Proteomes" id="UP000594260"/>
    </source>
</evidence>
<evidence type="ECO:0000256" key="11">
    <source>
        <dbReference type="PROSITE-ProRule" id="PRU00191"/>
    </source>
</evidence>
<dbReference type="GO" id="GO:0002009">
    <property type="term" value="P:morphogenesis of an epithelium"/>
    <property type="evidence" value="ECO:0007669"/>
    <property type="project" value="UniProtKB-ARBA"/>
</dbReference>
<evidence type="ECO:0000256" key="5">
    <source>
        <dbReference type="ARBA" id="ARBA00022741"/>
    </source>
</evidence>
<keyword evidence="20" id="KW-1185">Reference proteome</keyword>
<evidence type="ECO:0000256" key="8">
    <source>
        <dbReference type="ARBA" id="ARBA00022999"/>
    </source>
</evidence>
<keyword evidence="6 14" id="KW-0418">Kinase</keyword>
<dbReference type="Gene3D" id="2.30.30.40">
    <property type="entry name" value="SH3 Domains"/>
    <property type="match status" value="1"/>
</dbReference>
<dbReference type="EnsemblMetazoa" id="XM_022807930">
    <property type="protein sequence ID" value="XP_022663665"/>
    <property type="gene ID" value="LOC111251392"/>
</dbReference>
<dbReference type="InParanoid" id="A0A7M7KCC9"/>
<dbReference type="OrthoDB" id="346907at2759"/>
<dbReference type="GeneID" id="111251392"/>
<dbReference type="AlphaFoldDB" id="A0A7M7KCC9"/>
<dbReference type="PRINTS" id="PR00401">
    <property type="entry name" value="SH2DOMAIN"/>
</dbReference>
<dbReference type="OMA" id="PTMTTHS"/>
<accession>A0A7M7KCC9</accession>
<comment type="catalytic activity">
    <reaction evidence="10 14">
        <text>L-tyrosyl-[protein] + ATP = O-phospho-L-tyrosyl-[protein] + ADP + H(+)</text>
        <dbReference type="Rhea" id="RHEA:10596"/>
        <dbReference type="Rhea" id="RHEA-COMP:10136"/>
        <dbReference type="Rhea" id="RHEA-COMP:20101"/>
        <dbReference type="ChEBI" id="CHEBI:15378"/>
        <dbReference type="ChEBI" id="CHEBI:30616"/>
        <dbReference type="ChEBI" id="CHEBI:46858"/>
        <dbReference type="ChEBI" id="CHEBI:61978"/>
        <dbReference type="ChEBI" id="CHEBI:456216"/>
        <dbReference type="EC" id="2.7.10.2"/>
    </reaction>
</comment>
<comment type="subcellular location">
    <subcellularLocation>
        <location evidence="1">Cytoplasm</location>
    </subcellularLocation>
</comment>
<dbReference type="Gene3D" id="1.10.510.10">
    <property type="entry name" value="Transferase(Phosphotransferase) domain 1"/>
    <property type="match status" value="1"/>
</dbReference>
<evidence type="ECO:0000256" key="7">
    <source>
        <dbReference type="ARBA" id="ARBA00022840"/>
    </source>
</evidence>
<evidence type="ECO:0000256" key="6">
    <source>
        <dbReference type="ARBA" id="ARBA00022777"/>
    </source>
</evidence>
<dbReference type="SMART" id="SM00252">
    <property type="entry name" value="SH2"/>
    <property type="match status" value="1"/>
</dbReference>
<feature type="domain" description="SH3" evidence="17">
    <location>
        <begin position="8"/>
        <end position="69"/>
    </location>
</feature>
<feature type="domain" description="SH2" evidence="16">
    <location>
        <begin position="77"/>
        <end position="169"/>
    </location>
</feature>
<dbReference type="FunFam" id="3.30.505.10:FF:000023">
    <property type="entry name" value="Tyrosine-protein kinase"/>
    <property type="match status" value="1"/>
</dbReference>
<dbReference type="InterPro" id="IPR020635">
    <property type="entry name" value="Tyr_kinase_cat_dom"/>
</dbReference>
<evidence type="ECO:0000259" key="17">
    <source>
        <dbReference type="PROSITE" id="PS50002"/>
    </source>
</evidence>